<dbReference type="SMART" id="SM00859">
    <property type="entry name" value="Semialdhyde_dh"/>
    <property type="match status" value="1"/>
</dbReference>
<feature type="binding site" evidence="16">
    <location>
        <position position="319"/>
    </location>
    <ligand>
        <name>NADP(+)</name>
        <dbReference type="ChEBI" id="CHEBI:58349"/>
    </ligand>
</feature>
<evidence type="ECO:0000256" key="4">
    <source>
        <dbReference type="ARBA" id="ARBA00005097"/>
    </source>
</evidence>
<dbReference type="GO" id="GO:0009088">
    <property type="term" value="P:threonine biosynthetic process"/>
    <property type="evidence" value="ECO:0007669"/>
    <property type="project" value="UniProtKB-UniRule"/>
</dbReference>
<dbReference type="InterPro" id="IPR036291">
    <property type="entry name" value="NAD(P)-bd_dom_sf"/>
</dbReference>
<dbReference type="EC" id="1.2.1.11" evidence="7 16"/>
<evidence type="ECO:0000256" key="13">
    <source>
        <dbReference type="ARBA" id="ARBA00023154"/>
    </source>
</evidence>
<evidence type="ECO:0000256" key="10">
    <source>
        <dbReference type="ARBA" id="ARBA00022857"/>
    </source>
</evidence>
<evidence type="ECO:0000256" key="14">
    <source>
        <dbReference type="ARBA" id="ARBA00023167"/>
    </source>
</evidence>
<comment type="caution">
    <text evidence="16">Lacks conserved residue(s) required for the propagation of feature annotation.</text>
</comment>
<dbReference type="UniPathway" id="UPA00050">
    <property type="reaction ID" value="UER00463"/>
</dbReference>
<dbReference type="Proteomes" id="UP000562395">
    <property type="component" value="Unassembled WGS sequence"/>
</dbReference>
<dbReference type="InterPro" id="IPR012080">
    <property type="entry name" value="Asp_semialdehyde_DH"/>
</dbReference>
<evidence type="ECO:0000256" key="16">
    <source>
        <dbReference type="HAMAP-Rule" id="MF_02121"/>
    </source>
</evidence>
<feature type="active site" description="Acyl-thioester intermediate" evidence="16 17">
    <location>
        <position position="132"/>
    </location>
</feature>
<evidence type="ECO:0000256" key="8">
    <source>
        <dbReference type="ARBA" id="ARBA00022605"/>
    </source>
</evidence>
<keyword evidence="8 16" id="KW-0028">Amino-acid biosynthesis</keyword>
<dbReference type="PROSITE" id="PS01103">
    <property type="entry name" value="ASD"/>
    <property type="match status" value="1"/>
</dbReference>
<evidence type="ECO:0000256" key="15">
    <source>
        <dbReference type="ARBA" id="ARBA00047891"/>
    </source>
</evidence>
<accession>A0A7W5ZRZ1</accession>
<dbReference type="UniPathway" id="UPA00051">
    <property type="reaction ID" value="UER00464"/>
</dbReference>
<evidence type="ECO:0000256" key="2">
    <source>
        <dbReference type="ARBA" id="ARBA00005021"/>
    </source>
</evidence>
<feature type="binding site" evidence="16">
    <location>
        <begin position="11"/>
        <end position="14"/>
    </location>
    <ligand>
        <name>NADP(+)</name>
        <dbReference type="ChEBI" id="CHEBI:58349"/>
    </ligand>
</feature>
<comment type="catalytic activity">
    <reaction evidence="15 16">
        <text>L-aspartate 4-semialdehyde + phosphate + NADP(+) = 4-phospho-L-aspartate + NADPH + H(+)</text>
        <dbReference type="Rhea" id="RHEA:24284"/>
        <dbReference type="ChEBI" id="CHEBI:15378"/>
        <dbReference type="ChEBI" id="CHEBI:43474"/>
        <dbReference type="ChEBI" id="CHEBI:57535"/>
        <dbReference type="ChEBI" id="CHEBI:57783"/>
        <dbReference type="ChEBI" id="CHEBI:58349"/>
        <dbReference type="ChEBI" id="CHEBI:537519"/>
        <dbReference type="EC" id="1.2.1.11"/>
    </reaction>
</comment>
<dbReference type="CDD" id="cd18131">
    <property type="entry name" value="ASADH_C_bac_euk_like"/>
    <property type="match status" value="1"/>
</dbReference>
<dbReference type="Gene3D" id="3.40.50.720">
    <property type="entry name" value="NAD(P)-binding Rossmann-like Domain"/>
    <property type="match status" value="1"/>
</dbReference>
<dbReference type="GO" id="GO:0051287">
    <property type="term" value="F:NAD binding"/>
    <property type="evidence" value="ECO:0007669"/>
    <property type="project" value="InterPro"/>
</dbReference>
<dbReference type="SUPFAM" id="SSF55347">
    <property type="entry name" value="Glyceraldehyde-3-phosphate dehydrogenase-like, C-terminal domain"/>
    <property type="match status" value="1"/>
</dbReference>
<feature type="binding site" evidence="16">
    <location>
        <position position="239"/>
    </location>
    <ligand>
        <name>substrate</name>
    </ligand>
</feature>
<dbReference type="InterPro" id="IPR000534">
    <property type="entry name" value="Semialdehyde_DH_NAD-bd"/>
</dbReference>
<feature type="binding site" evidence="16">
    <location>
        <begin position="162"/>
        <end position="163"/>
    </location>
    <ligand>
        <name>NADP(+)</name>
        <dbReference type="ChEBI" id="CHEBI:58349"/>
    </ligand>
</feature>
<feature type="binding site" evidence="16">
    <location>
        <begin position="39"/>
        <end position="40"/>
    </location>
    <ligand>
        <name>NADP(+)</name>
        <dbReference type="ChEBI" id="CHEBI:58349"/>
    </ligand>
</feature>
<evidence type="ECO:0000313" key="19">
    <source>
        <dbReference type="EMBL" id="MBB3858921.1"/>
    </source>
</evidence>
<evidence type="ECO:0000313" key="20">
    <source>
        <dbReference type="Proteomes" id="UP000562395"/>
    </source>
</evidence>
<dbReference type="PIRSF" id="PIRSF000148">
    <property type="entry name" value="ASA_dh"/>
    <property type="match status" value="1"/>
</dbReference>
<keyword evidence="11 16" id="KW-0220">Diaminopimelate biosynthesis</keyword>
<evidence type="ECO:0000256" key="11">
    <source>
        <dbReference type="ARBA" id="ARBA00022915"/>
    </source>
</evidence>
<dbReference type="PANTHER" id="PTHR46278">
    <property type="entry name" value="DEHYDROGENASE, PUTATIVE-RELATED"/>
    <property type="match status" value="1"/>
</dbReference>
<dbReference type="EMBL" id="JACICY010000001">
    <property type="protein sequence ID" value="MBB3858921.1"/>
    <property type="molecule type" value="Genomic_DNA"/>
</dbReference>
<dbReference type="GO" id="GO:0009097">
    <property type="term" value="P:isoleucine biosynthetic process"/>
    <property type="evidence" value="ECO:0007669"/>
    <property type="project" value="UniProtKB-UniRule"/>
</dbReference>
<dbReference type="GO" id="GO:0019877">
    <property type="term" value="P:diaminopimelate biosynthetic process"/>
    <property type="evidence" value="ECO:0007669"/>
    <property type="project" value="UniProtKB-UniRule"/>
</dbReference>
<feature type="domain" description="Semialdehyde dehydrogenase NAD-binding" evidence="18">
    <location>
        <begin position="4"/>
        <end position="121"/>
    </location>
</feature>
<keyword evidence="13 16" id="KW-0457">Lysine biosynthesis</keyword>
<dbReference type="UniPathway" id="UPA00034">
    <property type="reaction ID" value="UER00016"/>
</dbReference>
<keyword evidence="14 16" id="KW-0486">Methionine biosynthesis</keyword>
<evidence type="ECO:0000259" key="18">
    <source>
        <dbReference type="SMART" id="SM00859"/>
    </source>
</evidence>
<proteinExistence type="inferred from homology"/>
<keyword evidence="9 16" id="KW-0791">Threonine biosynthesis</keyword>
<dbReference type="InterPro" id="IPR005986">
    <property type="entry name" value="Asp_semialdehyde_DH_beta"/>
</dbReference>
<sequence>MGYRVVVVGATGNVGREMLNILAEREFPIDEIAAVASPRSQGTEIDFGETGRRLKVKNIENFDFTGWDIALFAAGSGPTAIHAPRAAASGCVVIDNSSLYRMDPDVPLVVPEVNPDAIDGYKNKMIIANPNCSTAQMVVALKPLHDAARIKRVVVATYQSVSGAGKDGMDELFEQTRAIYMPSGEMSDPKKFTKQIAFNVIPHIDVFLDDGSTKEEWKMIAETKKILDPKIKISATCVRVPVFVGHSEALNIEFEDEISAEEAQNILREAPGVMLIDKREDGGYITPIECVGDDATYVSRVREDPTVDSGLSLWCVSDNLRKGAALNAVQIAELLGRRHLKKG</sequence>
<evidence type="ECO:0000256" key="1">
    <source>
        <dbReference type="ARBA" id="ARBA00002492"/>
    </source>
</evidence>
<organism evidence="19 20">
    <name type="scientific">Novosphingobium hassiacum</name>
    <dbReference type="NCBI Taxonomy" id="173676"/>
    <lineage>
        <taxon>Bacteria</taxon>
        <taxon>Pseudomonadati</taxon>
        <taxon>Pseudomonadota</taxon>
        <taxon>Alphaproteobacteria</taxon>
        <taxon>Sphingomonadales</taxon>
        <taxon>Sphingomonadaceae</taxon>
        <taxon>Novosphingobium</taxon>
    </lineage>
</organism>
<dbReference type="GO" id="GO:0009089">
    <property type="term" value="P:lysine biosynthetic process via diaminopimelate"/>
    <property type="evidence" value="ECO:0007669"/>
    <property type="project" value="UniProtKB-UniRule"/>
</dbReference>
<dbReference type="NCBIfam" id="NF011456">
    <property type="entry name" value="PRK14874.1"/>
    <property type="match status" value="1"/>
</dbReference>
<dbReference type="Pfam" id="PF02774">
    <property type="entry name" value="Semialdhyde_dhC"/>
    <property type="match status" value="1"/>
</dbReference>
<dbReference type="SUPFAM" id="SSF51735">
    <property type="entry name" value="NAD(P)-binding Rossmann-fold domains"/>
    <property type="match status" value="1"/>
</dbReference>
<dbReference type="AlphaFoldDB" id="A0A7W5ZRZ1"/>
<dbReference type="GO" id="GO:0004073">
    <property type="term" value="F:aspartate-semialdehyde dehydrogenase activity"/>
    <property type="evidence" value="ECO:0007669"/>
    <property type="project" value="UniProtKB-UniRule"/>
</dbReference>
<feature type="binding site" evidence="16">
    <location>
        <position position="159"/>
    </location>
    <ligand>
        <name>substrate</name>
    </ligand>
</feature>
<comment type="caution">
    <text evidence="19">The sequence shown here is derived from an EMBL/GenBank/DDBJ whole genome shotgun (WGS) entry which is preliminary data.</text>
</comment>
<reference evidence="19 20" key="1">
    <citation type="submission" date="2020-08" db="EMBL/GenBank/DDBJ databases">
        <title>Genomic Encyclopedia of Type Strains, Phase IV (KMG-IV): sequencing the most valuable type-strain genomes for metagenomic binning, comparative biology and taxonomic classification.</title>
        <authorList>
            <person name="Goeker M."/>
        </authorList>
    </citation>
    <scope>NUCLEOTIDE SEQUENCE [LARGE SCALE GENOMIC DNA]</scope>
    <source>
        <strain evidence="19 20">DSM 14552</strain>
    </source>
</reference>
<evidence type="ECO:0000256" key="12">
    <source>
        <dbReference type="ARBA" id="ARBA00023002"/>
    </source>
</evidence>
<comment type="similarity">
    <text evidence="5 16">Belongs to the aspartate-semialdehyde dehydrogenase family.</text>
</comment>
<dbReference type="CDD" id="cd02316">
    <property type="entry name" value="VcASADH2_like_N"/>
    <property type="match status" value="1"/>
</dbReference>
<comment type="pathway">
    <text evidence="4 16">Amino-acid biosynthesis; L-threonine biosynthesis; L-threonine from L-aspartate: step 2/5.</text>
</comment>
<dbReference type="Gene3D" id="3.30.360.10">
    <property type="entry name" value="Dihydrodipicolinate Reductase, domain 2"/>
    <property type="match status" value="1"/>
</dbReference>
<dbReference type="NCBIfam" id="TIGR01296">
    <property type="entry name" value="asd_B"/>
    <property type="match status" value="1"/>
</dbReference>
<comment type="pathway">
    <text evidence="3 16">Amino-acid biosynthesis; L-lysine biosynthesis via DAP pathway; (S)-tetrahydrodipicolinate from L-aspartate: step 2/4.</text>
</comment>
<evidence type="ECO:0000256" key="3">
    <source>
        <dbReference type="ARBA" id="ARBA00005076"/>
    </source>
</evidence>
<keyword evidence="12 16" id="KW-0560">Oxidoreductase</keyword>
<dbReference type="GO" id="GO:0046983">
    <property type="term" value="F:protein dimerization activity"/>
    <property type="evidence" value="ECO:0007669"/>
    <property type="project" value="InterPro"/>
</dbReference>
<evidence type="ECO:0000256" key="7">
    <source>
        <dbReference type="ARBA" id="ARBA00013120"/>
    </source>
</evidence>
<dbReference type="InterPro" id="IPR000319">
    <property type="entry name" value="Asp-semialdehyde_DH_CS"/>
</dbReference>
<dbReference type="PANTHER" id="PTHR46278:SF2">
    <property type="entry name" value="ASPARTATE-SEMIALDEHYDE DEHYDROGENASE"/>
    <property type="match status" value="1"/>
</dbReference>
<comment type="function">
    <text evidence="1 16">Catalyzes the NADPH-dependent formation of L-aspartate-semialdehyde (L-ASA) by the reductive dephosphorylation of L-aspartyl-4-phosphate.</text>
</comment>
<dbReference type="GO" id="GO:0050661">
    <property type="term" value="F:NADP binding"/>
    <property type="evidence" value="ECO:0007669"/>
    <property type="project" value="UniProtKB-UniRule"/>
</dbReference>
<dbReference type="HAMAP" id="MF_02121">
    <property type="entry name" value="ASADH"/>
    <property type="match status" value="1"/>
</dbReference>
<dbReference type="RefSeq" id="WP_183611128.1">
    <property type="nucleotide sequence ID" value="NZ_JACICY010000001.1"/>
</dbReference>
<dbReference type="InterPro" id="IPR012280">
    <property type="entry name" value="Semialdhyde_DH_dimer_dom"/>
</dbReference>
<keyword evidence="10 16" id="KW-0521">NADP</keyword>
<feature type="active site" description="Proton acceptor" evidence="16 17">
    <location>
        <position position="246"/>
    </location>
</feature>
<feature type="binding site" evidence="16">
    <location>
        <position position="101"/>
    </location>
    <ligand>
        <name>phosphate</name>
        <dbReference type="ChEBI" id="CHEBI:43474"/>
    </ligand>
</feature>
<comment type="subunit">
    <text evidence="6 16">Homodimer.</text>
</comment>
<evidence type="ECO:0000256" key="5">
    <source>
        <dbReference type="ARBA" id="ARBA00010584"/>
    </source>
</evidence>
<keyword evidence="20" id="KW-1185">Reference proteome</keyword>
<protein>
    <recommendedName>
        <fullName evidence="7 16">Aspartate-semialdehyde dehydrogenase</fullName>
        <shortName evidence="16">ASA dehydrogenase</shortName>
        <shortName evidence="16">ASADH</shortName>
        <ecNumber evidence="7 16">1.2.1.11</ecNumber>
    </recommendedName>
    <alternativeName>
        <fullName evidence="16">Aspartate-beta-semialdehyde dehydrogenase</fullName>
    </alternativeName>
</protein>
<evidence type="ECO:0000256" key="9">
    <source>
        <dbReference type="ARBA" id="ARBA00022697"/>
    </source>
</evidence>
<name>A0A7W5ZRZ1_9SPHN</name>
<evidence type="ECO:0000256" key="6">
    <source>
        <dbReference type="ARBA" id="ARBA00011738"/>
    </source>
</evidence>
<gene>
    <name evidence="16" type="primary">asd</name>
    <name evidence="19" type="ORF">GGQ88_000161</name>
</gene>
<dbReference type="GO" id="GO:0071266">
    <property type="term" value="P:'de novo' L-methionine biosynthetic process"/>
    <property type="evidence" value="ECO:0007669"/>
    <property type="project" value="UniProtKB-UniRule"/>
</dbReference>
<comment type="pathway">
    <text evidence="2 16">Amino-acid biosynthesis; L-methionine biosynthesis via de novo pathway; L-homoserine from L-aspartate: step 2/3.</text>
</comment>
<dbReference type="Pfam" id="PF01118">
    <property type="entry name" value="Semialdhyde_dh"/>
    <property type="match status" value="1"/>
</dbReference>
<evidence type="ECO:0000256" key="17">
    <source>
        <dbReference type="PIRSR" id="PIRSR000148-1"/>
    </source>
</evidence>